<evidence type="ECO:0000313" key="1">
    <source>
        <dbReference type="EMBL" id="KAG6967698.1"/>
    </source>
</evidence>
<keyword evidence="2" id="KW-1185">Reference proteome</keyword>
<organism evidence="1 2">
    <name type="scientific">Phytophthora aleatoria</name>
    <dbReference type="NCBI Taxonomy" id="2496075"/>
    <lineage>
        <taxon>Eukaryota</taxon>
        <taxon>Sar</taxon>
        <taxon>Stramenopiles</taxon>
        <taxon>Oomycota</taxon>
        <taxon>Peronosporomycetes</taxon>
        <taxon>Peronosporales</taxon>
        <taxon>Peronosporaceae</taxon>
        <taxon>Phytophthora</taxon>
    </lineage>
</organism>
<evidence type="ECO:0000313" key="2">
    <source>
        <dbReference type="Proteomes" id="UP000709295"/>
    </source>
</evidence>
<sequence>MVFFFLLRRSEYLAVDGKLSEFAVQRRDVTFADGKGNATASKQATQSVTLRIRGSKTDQLRESTRRTLHRSGSAWLCAVRAVWALVHESKKANFPDDPLCKVRDGSCVSALIVTRQLKLAAIRAGYDSKDFGTHTRRSGGATALYTGGSSDTTVKLHGWWKSECYQRYVHRPPPNWPRLCSTASGTLRNRRRLFKGVLQCMEPANNSDSPLDVECGPPFTNRNCI</sequence>
<proteinExistence type="predicted"/>
<comment type="caution">
    <text evidence="1">The sequence shown here is derived from an EMBL/GenBank/DDBJ whole genome shotgun (WGS) entry which is preliminary data.</text>
</comment>
<dbReference type="PANTHER" id="PTHR34605">
    <property type="entry name" value="PHAGE_INTEGRASE DOMAIN-CONTAINING PROTEIN"/>
    <property type="match status" value="1"/>
</dbReference>
<gene>
    <name evidence="1" type="ORF">JG688_00006178</name>
</gene>
<protein>
    <recommendedName>
        <fullName evidence="3">Tyr recombinase domain-containing protein</fullName>
    </recommendedName>
</protein>
<accession>A0A8J5IYW1</accession>
<dbReference type="EMBL" id="JAENGY010000263">
    <property type="protein sequence ID" value="KAG6967698.1"/>
    <property type="molecule type" value="Genomic_DNA"/>
</dbReference>
<dbReference type="PANTHER" id="PTHR34605:SF4">
    <property type="entry name" value="DNA ADENINE METHYLTRANSFERASE"/>
    <property type="match status" value="1"/>
</dbReference>
<dbReference type="AlphaFoldDB" id="A0A8J5IYW1"/>
<evidence type="ECO:0008006" key="3">
    <source>
        <dbReference type="Google" id="ProtNLM"/>
    </source>
</evidence>
<dbReference type="InterPro" id="IPR052925">
    <property type="entry name" value="Phage_Integrase-like_Recomb"/>
</dbReference>
<name>A0A8J5IYW1_9STRA</name>
<reference evidence="1" key="1">
    <citation type="submission" date="2021-01" db="EMBL/GenBank/DDBJ databases">
        <title>Phytophthora aleatoria, a newly-described species from Pinus radiata is distinct from Phytophthora cactorum isolates based on comparative genomics.</title>
        <authorList>
            <person name="Mcdougal R."/>
            <person name="Panda P."/>
            <person name="Williams N."/>
            <person name="Studholme D.J."/>
        </authorList>
    </citation>
    <scope>NUCLEOTIDE SEQUENCE</scope>
    <source>
        <strain evidence="1">NZFS 4037</strain>
    </source>
</reference>
<dbReference type="Proteomes" id="UP000709295">
    <property type="component" value="Unassembled WGS sequence"/>
</dbReference>